<feature type="compositionally biased region" description="Basic and acidic residues" evidence="1">
    <location>
        <begin position="88"/>
        <end position="97"/>
    </location>
</feature>
<sequence>MAKESRGSLDSRRIGRAPGSCPAATYLLDPSHLYIDTIRSEAVSRNKTRFRTRVARAKAVGSGRRRSGLNRPAAQALDRGKQAGRADGLGRRERAGSASDLGRELELGWVRCSKATKGGWAAEGSWASRGQWLGRICERTSSRRGVGPCVWVNRVAHSGPNPRWAEPVREEMVGEDEVGRRRGVRRPWTAVPASRFRSDSAGDGGEHRLGYAVLGRGVTRLGSVGIEGNFRVFGEVFEFSSDGFSKFNCRKSGELRGGNRWVLLRGVSRVRSRGEIGAEVRDFQREWEIRTSGVERESKSGTMRER</sequence>
<dbReference type="AlphaFoldDB" id="A0A2I0IAB1"/>
<comment type="caution">
    <text evidence="2">The sequence shown here is derived from an EMBL/GenBank/DDBJ whole genome shotgun (WGS) entry which is preliminary data.</text>
</comment>
<protein>
    <submittedName>
        <fullName evidence="2">Uncharacterized protein</fullName>
    </submittedName>
</protein>
<name>A0A2I0IAB1_PUNGR</name>
<feature type="region of interest" description="Disordered" evidence="1">
    <location>
        <begin position="57"/>
        <end position="97"/>
    </location>
</feature>
<organism evidence="2 3">
    <name type="scientific">Punica granatum</name>
    <name type="common">Pomegranate</name>
    <dbReference type="NCBI Taxonomy" id="22663"/>
    <lineage>
        <taxon>Eukaryota</taxon>
        <taxon>Viridiplantae</taxon>
        <taxon>Streptophyta</taxon>
        <taxon>Embryophyta</taxon>
        <taxon>Tracheophyta</taxon>
        <taxon>Spermatophyta</taxon>
        <taxon>Magnoliopsida</taxon>
        <taxon>eudicotyledons</taxon>
        <taxon>Gunneridae</taxon>
        <taxon>Pentapetalae</taxon>
        <taxon>rosids</taxon>
        <taxon>malvids</taxon>
        <taxon>Myrtales</taxon>
        <taxon>Lythraceae</taxon>
        <taxon>Punica</taxon>
    </lineage>
</organism>
<dbReference type="Proteomes" id="UP000233551">
    <property type="component" value="Unassembled WGS sequence"/>
</dbReference>
<evidence type="ECO:0000313" key="3">
    <source>
        <dbReference type="Proteomes" id="UP000233551"/>
    </source>
</evidence>
<evidence type="ECO:0000313" key="2">
    <source>
        <dbReference type="EMBL" id="PKI40919.1"/>
    </source>
</evidence>
<proteinExistence type="predicted"/>
<evidence type="ECO:0000256" key="1">
    <source>
        <dbReference type="SAM" id="MobiDB-lite"/>
    </source>
</evidence>
<reference evidence="2 3" key="1">
    <citation type="submission" date="2017-11" db="EMBL/GenBank/DDBJ databases">
        <title>De-novo sequencing of pomegranate (Punica granatum L.) genome.</title>
        <authorList>
            <person name="Akparov Z."/>
            <person name="Amiraslanov A."/>
            <person name="Hajiyeva S."/>
            <person name="Abbasov M."/>
            <person name="Kaur K."/>
            <person name="Hamwieh A."/>
            <person name="Solovyev V."/>
            <person name="Salamov A."/>
            <person name="Braich B."/>
            <person name="Kosarev P."/>
            <person name="Mahmoud A."/>
            <person name="Hajiyev E."/>
            <person name="Babayeva S."/>
            <person name="Izzatullayeva V."/>
            <person name="Mammadov A."/>
            <person name="Mammadov A."/>
            <person name="Sharifova S."/>
            <person name="Ojaghi J."/>
            <person name="Eynullazada K."/>
            <person name="Bayramov B."/>
            <person name="Abdulazimova A."/>
            <person name="Shahmuradov I."/>
        </authorList>
    </citation>
    <scope>NUCLEOTIDE SEQUENCE [LARGE SCALE GENOMIC DNA]</scope>
    <source>
        <strain evidence="3">cv. AG2017</strain>
        <tissue evidence="2">Leaf</tissue>
    </source>
</reference>
<keyword evidence="3" id="KW-1185">Reference proteome</keyword>
<dbReference type="EMBL" id="PGOL01003465">
    <property type="protein sequence ID" value="PKI40919.1"/>
    <property type="molecule type" value="Genomic_DNA"/>
</dbReference>
<gene>
    <name evidence="2" type="ORF">CRG98_038684</name>
</gene>
<accession>A0A2I0IAB1</accession>